<dbReference type="Gene3D" id="3.20.20.100">
    <property type="entry name" value="NADP-dependent oxidoreductase domain"/>
    <property type="match status" value="1"/>
</dbReference>
<dbReference type="PROSITE" id="PS00798">
    <property type="entry name" value="ALDOKETO_REDUCTASE_1"/>
    <property type="match status" value="1"/>
</dbReference>
<dbReference type="PANTHER" id="PTHR43827">
    <property type="entry name" value="2,5-DIKETO-D-GLUCONIC ACID REDUCTASE"/>
    <property type="match status" value="1"/>
</dbReference>
<evidence type="ECO:0000256" key="5">
    <source>
        <dbReference type="PIRSR" id="PIRSR000097-2"/>
    </source>
</evidence>
<evidence type="ECO:0000259" key="7">
    <source>
        <dbReference type="Pfam" id="PF00248"/>
    </source>
</evidence>
<comment type="similarity">
    <text evidence="1">Belongs to the aldo/keto reductase family.</text>
</comment>
<dbReference type="SUPFAM" id="SSF51430">
    <property type="entry name" value="NAD(P)-linked oxidoreductase"/>
    <property type="match status" value="1"/>
</dbReference>
<name>A0A4R1QJP5_9FIRM</name>
<evidence type="ECO:0000256" key="1">
    <source>
        <dbReference type="ARBA" id="ARBA00007905"/>
    </source>
</evidence>
<evidence type="ECO:0000313" key="9">
    <source>
        <dbReference type="Proteomes" id="UP000295184"/>
    </source>
</evidence>
<dbReference type="CDD" id="cd19071">
    <property type="entry name" value="AKR_AKR1-5-like"/>
    <property type="match status" value="1"/>
</dbReference>
<dbReference type="AlphaFoldDB" id="A0A4R1QJP5"/>
<gene>
    <name evidence="8" type="ORF">EDD77_1412</name>
</gene>
<dbReference type="InterPro" id="IPR036812">
    <property type="entry name" value="NAD(P)_OxRdtase_dom_sf"/>
</dbReference>
<organism evidence="8 9">
    <name type="scientific">Allofournierella massiliensis</name>
    <dbReference type="NCBI Taxonomy" id="1650663"/>
    <lineage>
        <taxon>Bacteria</taxon>
        <taxon>Bacillati</taxon>
        <taxon>Bacillota</taxon>
        <taxon>Clostridia</taxon>
        <taxon>Eubacteriales</taxon>
        <taxon>Oscillospiraceae</taxon>
        <taxon>Allofournierella</taxon>
    </lineage>
</organism>
<dbReference type="PRINTS" id="PR00069">
    <property type="entry name" value="ALDKETRDTASE"/>
</dbReference>
<dbReference type="GO" id="GO:0016616">
    <property type="term" value="F:oxidoreductase activity, acting on the CH-OH group of donors, NAD or NADP as acceptor"/>
    <property type="evidence" value="ECO:0007669"/>
    <property type="project" value="UniProtKB-ARBA"/>
</dbReference>
<protein>
    <submittedName>
        <fullName evidence="8">Diketogulonate reductase-like aldo/keto reductase</fullName>
    </submittedName>
</protein>
<evidence type="ECO:0000313" key="8">
    <source>
        <dbReference type="EMBL" id="TCL52891.1"/>
    </source>
</evidence>
<accession>A0A4R1QJP5</accession>
<keyword evidence="3" id="KW-0560">Oxidoreductase</keyword>
<dbReference type="Proteomes" id="UP000295184">
    <property type="component" value="Unassembled WGS sequence"/>
</dbReference>
<evidence type="ECO:0000256" key="2">
    <source>
        <dbReference type="ARBA" id="ARBA00022857"/>
    </source>
</evidence>
<evidence type="ECO:0000256" key="3">
    <source>
        <dbReference type="ARBA" id="ARBA00023002"/>
    </source>
</evidence>
<feature type="site" description="Lowers pKa of active site Tyr" evidence="6">
    <location>
        <position position="76"/>
    </location>
</feature>
<reference evidence="8 9" key="1">
    <citation type="submission" date="2019-03" db="EMBL/GenBank/DDBJ databases">
        <title>Genomic Encyclopedia of Type Strains, Phase IV (KMG-IV): sequencing the most valuable type-strain genomes for metagenomic binning, comparative biology and taxonomic classification.</title>
        <authorList>
            <person name="Goeker M."/>
        </authorList>
    </citation>
    <scope>NUCLEOTIDE SEQUENCE [LARGE SCALE GENOMIC DNA]</scope>
    <source>
        <strain evidence="8 9">DSM 100451</strain>
    </source>
</reference>
<dbReference type="STRING" id="1650663.GCA_001486665_02166"/>
<dbReference type="InterPro" id="IPR023210">
    <property type="entry name" value="NADP_OxRdtase_dom"/>
</dbReference>
<evidence type="ECO:0000256" key="6">
    <source>
        <dbReference type="PIRSR" id="PIRSR000097-3"/>
    </source>
</evidence>
<dbReference type="PANTHER" id="PTHR43827:SF3">
    <property type="entry name" value="NADP-DEPENDENT OXIDOREDUCTASE DOMAIN-CONTAINING PROTEIN"/>
    <property type="match status" value="1"/>
</dbReference>
<feature type="active site" description="Proton donor" evidence="4">
    <location>
        <position position="51"/>
    </location>
</feature>
<dbReference type="OrthoDB" id="9804790at2"/>
<sequence length="286" mass="31791">MIRSEYYTLSNGVQIPRLGLGTWFIEDANAAQVVRDAVELGYRHIDTAQAYENEAGVGLGVRSCGLRREQLFVTTKLAAEVKTYDEAVKAIDGSLNAMQLDYIDLMLIHSPQPWADFRGADPCFTGNREAWRALEDAYQAGKLRAIGVSNFLQADLENLLAGCRVAPMVNQVLAHIGNLPFELADYCREKNILVEAYSPVAHGQILNHPEVVAMAKKYGVTAARLCIRYTLQLGMLPLPKTANRAHLAENAMVDFEISAEDMQRLNQLPPIRDYGEFSIFPVFSGR</sequence>
<dbReference type="InterPro" id="IPR018170">
    <property type="entry name" value="Aldo/ket_reductase_CS"/>
</dbReference>
<dbReference type="PIRSF" id="PIRSF000097">
    <property type="entry name" value="AKR"/>
    <property type="match status" value="1"/>
</dbReference>
<dbReference type="Pfam" id="PF00248">
    <property type="entry name" value="Aldo_ket_red"/>
    <property type="match status" value="1"/>
</dbReference>
<proteinExistence type="inferred from homology"/>
<dbReference type="RefSeq" id="WP_058965190.1">
    <property type="nucleotide sequence ID" value="NZ_CABKVM010000017.1"/>
</dbReference>
<comment type="caution">
    <text evidence="8">The sequence shown here is derived from an EMBL/GenBank/DDBJ whole genome shotgun (WGS) entry which is preliminary data.</text>
</comment>
<feature type="binding site" evidence="5">
    <location>
        <position position="109"/>
    </location>
    <ligand>
        <name>substrate</name>
    </ligand>
</feature>
<dbReference type="EMBL" id="SLUM01000041">
    <property type="protein sequence ID" value="TCL52891.1"/>
    <property type="molecule type" value="Genomic_DNA"/>
</dbReference>
<evidence type="ECO:0000256" key="4">
    <source>
        <dbReference type="PIRSR" id="PIRSR000097-1"/>
    </source>
</evidence>
<keyword evidence="2" id="KW-0521">NADP</keyword>
<dbReference type="InterPro" id="IPR020471">
    <property type="entry name" value="AKR"/>
</dbReference>
<dbReference type="FunFam" id="3.20.20.100:FF:000002">
    <property type="entry name" value="2,5-diketo-D-gluconic acid reductase A"/>
    <property type="match status" value="1"/>
</dbReference>
<feature type="domain" description="NADP-dependent oxidoreductase" evidence="7">
    <location>
        <begin position="18"/>
        <end position="268"/>
    </location>
</feature>